<dbReference type="PANTHER" id="PTHR11216:SF176">
    <property type="entry name" value="EPIDERMAL GROWTH FACTOR RECEPTOR PATHWAY SUBSTRATE CLONE 15, ISOFORM A"/>
    <property type="match status" value="1"/>
</dbReference>
<dbReference type="InterPro" id="IPR011992">
    <property type="entry name" value="EF-hand-dom_pair"/>
</dbReference>
<proteinExistence type="predicted"/>
<dbReference type="FunFam" id="1.10.238.10:FF:000271">
    <property type="entry name" value="Epidermal growth factor receptor substrate 15 homolog"/>
    <property type="match status" value="1"/>
</dbReference>
<dbReference type="CDD" id="cd00052">
    <property type="entry name" value="EH"/>
    <property type="match status" value="3"/>
</dbReference>
<feature type="domain" description="EF-hand" evidence="4">
    <location>
        <begin position="318"/>
        <end position="353"/>
    </location>
</feature>
<keyword evidence="6" id="KW-1185">Reference proteome</keyword>
<evidence type="ECO:0000259" key="3">
    <source>
        <dbReference type="PROSITE" id="PS50031"/>
    </source>
</evidence>
<sequence>MDDSYAIATPNNEIYNQLYAEFNPQGLPRIGAAEAANFLKKSNLPMPSLGQIWELSDSTKQGSLDKRGAFVAFKLVAAAQQGKQISNSALYDGSIAPPKFGAPIPPINQQHHFQPSFPSVGRAPPIPPAPHNHISHSPIHNGFPANWPITEADQNKYDSIFQSLNPINGKLSGASVRPVLINSGLDPVSLARIWELSDQDKDGCLDRIEMTIALHLVYRALQSEPIPAQLPPNLIHPSKVGLPQSTLPYAPRPSLGSRAGSVTSLDEVNMHSSLHRAAPPPPRAHSAVHYNGSGASTPVSASFPVSPSHGSLNTSWPVNTSEFAAQFSQCDTNSDGLVDGQDIRAPLLSTGLNAPILAQIWALVDIKKCGQLNLEQFSLCMYLIELAKRGEIVPNELPIHLIPPSFREHAPLVNNRSIPTNQGVSVSTPQLAEATSMEIKEALEGDNEEMKQLAESIQTMLIDRTKIEENVLQLETDMDAKNSRIKNLQIELQTLESTVKQLERQKTEATRRLNDYDNQIQQLEAACQAQREKKEETEKRMKQIEEDSKNAEESANVDQKEMEELRKEIAELEISQNSIRAEIQKRRI</sequence>
<dbReference type="PROSITE" id="PS50031">
    <property type="entry name" value="EH"/>
    <property type="match status" value="3"/>
</dbReference>
<feature type="domain" description="EH" evidence="3">
    <location>
        <begin position="153"/>
        <end position="241"/>
    </location>
</feature>
<evidence type="ECO:0000313" key="6">
    <source>
        <dbReference type="Proteomes" id="UP001152747"/>
    </source>
</evidence>
<comment type="caution">
    <text evidence="5">The sequence shown here is derived from an EMBL/GenBank/DDBJ whole genome shotgun (WGS) entry which is preliminary data.</text>
</comment>
<accession>A0A9P1IDY4</accession>
<dbReference type="OrthoDB" id="524326at2759"/>
<dbReference type="PROSITE" id="PS00018">
    <property type="entry name" value="EF_HAND_1"/>
    <property type="match status" value="2"/>
</dbReference>
<dbReference type="Pfam" id="PF12763">
    <property type="entry name" value="EH"/>
    <property type="match status" value="3"/>
</dbReference>
<feature type="region of interest" description="Disordered" evidence="2">
    <location>
        <begin position="531"/>
        <end position="562"/>
    </location>
</feature>
<dbReference type="CDD" id="cd06503">
    <property type="entry name" value="ATP-synt_Fo_b"/>
    <property type="match status" value="1"/>
</dbReference>
<gene>
    <name evidence="5" type="ORF">CAMP_LOCUS4129</name>
</gene>
<evidence type="ECO:0000313" key="5">
    <source>
        <dbReference type="EMBL" id="CAI5441492.1"/>
    </source>
</evidence>
<evidence type="ECO:0000259" key="4">
    <source>
        <dbReference type="PROSITE" id="PS50222"/>
    </source>
</evidence>
<feature type="domain" description="EH" evidence="3">
    <location>
        <begin position="11"/>
        <end position="101"/>
    </location>
</feature>
<dbReference type="InterPro" id="IPR000261">
    <property type="entry name" value="EH_dom"/>
</dbReference>
<dbReference type="Gene3D" id="1.20.5.170">
    <property type="match status" value="1"/>
</dbReference>
<protein>
    <submittedName>
        <fullName evidence="5">Uncharacterized protein</fullName>
    </submittedName>
</protein>
<dbReference type="AlphaFoldDB" id="A0A9P1IDY4"/>
<dbReference type="Gene3D" id="1.10.238.10">
    <property type="entry name" value="EF-hand"/>
    <property type="match status" value="3"/>
</dbReference>
<reference evidence="5" key="1">
    <citation type="submission" date="2022-11" db="EMBL/GenBank/DDBJ databases">
        <authorList>
            <person name="Kikuchi T."/>
        </authorList>
    </citation>
    <scope>NUCLEOTIDE SEQUENCE</scope>
    <source>
        <strain evidence="5">PS1010</strain>
    </source>
</reference>
<feature type="domain" description="EF-hand" evidence="4">
    <location>
        <begin position="185"/>
        <end position="220"/>
    </location>
</feature>
<dbReference type="GO" id="GO:0005509">
    <property type="term" value="F:calcium ion binding"/>
    <property type="evidence" value="ECO:0007669"/>
    <property type="project" value="InterPro"/>
</dbReference>
<dbReference type="InterPro" id="IPR018247">
    <property type="entry name" value="EF_Hand_1_Ca_BS"/>
</dbReference>
<dbReference type="PROSITE" id="PS50222">
    <property type="entry name" value="EF_HAND_2"/>
    <property type="match status" value="2"/>
</dbReference>
<evidence type="ECO:0000256" key="2">
    <source>
        <dbReference type="SAM" id="MobiDB-lite"/>
    </source>
</evidence>
<keyword evidence="1" id="KW-0106">Calcium</keyword>
<dbReference type="SUPFAM" id="SSF57997">
    <property type="entry name" value="Tropomyosin"/>
    <property type="match status" value="1"/>
</dbReference>
<dbReference type="GO" id="GO:0030132">
    <property type="term" value="C:clathrin coat of coated pit"/>
    <property type="evidence" value="ECO:0007669"/>
    <property type="project" value="TreeGrafter"/>
</dbReference>
<dbReference type="SUPFAM" id="SSF47473">
    <property type="entry name" value="EF-hand"/>
    <property type="match status" value="3"/>
</dbReference>
<evidence type="ECO:0000256" key="1">
    <source>
        <dbReference type="ARBA" id="ARBA00022837"/>
    </source>
</evidence>
<feature type="domain" description="EH" evidence="3">
    <location>
        <begin position="319"/>
        <end position="408"/>
    </location>
</feature>
<dbReference type="Proteomes" id="UP001152747">
    <property type="component" value="Unassembled WGS sequence"/>
</dbReference>
<organism evidence="5 6">
    <name type="scientific">Caenorhabditis angaria</name>
    <dbReference type="NCBI Taxonomy" id="860376"/>
    <lineage>
        <taxon>Eukaryota</taxon>
        <taxon>Metazoa</taxon>
        <taxon>Ecdysozoa</taxon>
        <taxon>Nematoda</taxon>
        <taxon>Chromadorea</taxon>
        <taxon>Rhabditida</taxon>
        <taxon>Rhabditina</taxon>
        <taxon>Rhabditomorpha</taxon>
        <taxon>Rhabditoidea</taxon>
        <taxon>Rhabditidae</taxon>
        <taxon>Peloderinae</taxon>
        <taxon>Caenorhabditis</taxon>
    </lineage>
</organism>
<dbReference type="GO" id="GO:0045296">
    <property type="term" value="F:cadherin binding"/>
    <property type="evidence" value="ECO:0007669"/>
    <property type="project" value="TreeGrafter"/>
</dbReference>
<dbReference type="InterPro" id="IPR002048">
    <property type="entry name" value="EF_hand_dom"/>
</dbReference>
<dbReference type="GO" id="GO:0006897">
    <property type="term" value="P:endocytosis"/>
    <property type="evidence" value="ECO:0007669"/>
    <property type="project" value="TreeGrafter"/>
</dbReference>
<dbReference type="SMART" id="SM00027">
    <property type="entry name" value="EH"/>
    <property type="match status" value="3"/>
</dbReference>
<dbReference type="EMBL" id="CANHGI010000002">
    <property type="protein sequence ID" value="CAI5441492.1"/>
    <property type="molecule type" value="Genomic_DNA"/>
</dbReference>
<dbReference type="GO" id="GO:0016197">
    <property type="term" value="P:endosomal transport"/>
    <property type="evidence" value="ECO:0007669"/>
    <property type="project" value="TreeGrafter"/>
</dbReference>
<dbReference type="PANTHER" id="PTHR11216">
    <property type="entry name" value="EH DOMAIN"/>
    <property type="match status" value="1"/>
</dbReference>
<name>A0A9P1IDY4_9PELO</name>